<reference evidence="2" key="1">
    <citation type="submission" date="2016-07" db="EMBL/GenBank/DDBJ databases">
        <authorList>
            <person name="Florea S."/>
            <person name="Webb J.S."/>
            <person name="Jaromczyk J."/>
            <person name="Schardl C.L."/>
        </authorList>
    </citation>
    <scope>NUCLEOTIDE SEQUENCE [LARGE SCALE GENOMIC DNA]</scope>
    <source>
        <strain evidence="2">MV-1</strain>
    </source>
</reference>
<protein>
    <submittedName>
        <fullName evidence="1">Uncharacterized protein</fullName>
    </submittedName>
</protein>
<evidence type="ECO:0000313" key="1">
    <source>
        <dbReference type="EMBL" id="OEJ69629.1"/>
    </source>
</evidence>
<proteinExistence type="predicted"/>
<dbReference type="EMBL" id="MCGG01000002">
    <property type="protein sequence ID" value="OEJ69629.1"/>
    <property type="molecule type" value="Genomic_DNA"/>
</dbReference>
<keyword evidence="2" id="KW-1185">Reference proteome</keyword>
<gene>
    <name evidence="1" type="ORF">BEN30_01975</name>
</gene>
<sequence>MKDKLFTGLILYGIAWLVFANFNIGNFKLFGSDTIVAYQLMPTLVHKKNFPSMLTASPITYRISDQIVVGQIGNFEPTKYTNCAVVDDENWTCTYDDKSGKFGFRDGDYYTEVLKGTNISHDWQSVSRFGYVWNLVEWSLADDSWLQNAIVLIIPFFT</sequence>
<evidence type="ECO:0000313" key="2">
    <source>
        <dbReference type="Proteomes" id="UP000095347"/>
    </source>
</evidence>
<accession>A0A1E5QCA1</accession>
<organism evidence="1 2">
    <name type="scientific">Magnetovibrio blakemorei</name>
    <dbReference type="NCBI Taxonomy" id="28181"/>
    <lineage>
        <taxon>Bacteria</taxon>
        <taxon>Pseudomonadati</taxon>
        <taxon>Pseudomonadota</taxon>
        <taxon>Alphaproteobacteria</taxon>
        <taxon>Rhodospirillales</taxon>
        <taxon>Magnetovibrionaceae</taxon>
        <taxon>Magnetovibrio</taxon>
    </lineage>
</organism>
<dbReference type="OrthoDB" id="8479401at2"/>
<dbReference type="RefSeq" id="WP_069956346.1">
    <property type="nucleotide sequence ID" value="NZ_MCGG01000002.1"/>
</dbReference>
<name>A0A1E5QCA1_9PROT</name>
<dbReference type="STRING" id="28181.BEN30_01975"/>
<comment type="caution">
    <text evidence="1">The sequence shown here is derived from an EMBL/GenBank/DDBJ whole genome shotgun (WGS) entry which is preliminary data.</text>
</comment>
<dbReference type="AlphaFoldDB" id="A0A1E5QCA1"/>
<dbReference type="Proteomes" id="UP000095347">
    <property type="component" value="Unassembled WGS sequence"/>
</dbReference>